<dbReference type="SUPFAM" id="SSF46894">
    <property type="entry name" value="C-terminal effector domain of the bipartite response regulators"/>
    <property type="match status" value="1"/>
</dbReference>
<proteinExistence type="predicted"/>
<keyword evidence="1" id="KW-0547">Nucleotide-binding</keyword>
<sequence>MQFNALPFPGHEREQAALAEVVTDLGKGLPAVVTIAGRPGFGQCALLGWAARLAADRGLRVLRAEATLGESGLRYGAVDQLLAPLDESGHGIRRALAGPGPDGRLPGLAELLRTARDRPTLVTVADVGRLDPASLRWCGALIRRLPGIPLAVLASSTGGPHPGWSHITSALGPVPVTQLTLSALTDRDIATVVALICGEPGEETFIAAAAEATAGDSAVVHEALRRFAERGHRPLAARVPELRALIASVTGEHTTRVLSGLPESAVAVLRALAVCGELLDLPLLYTLAGPRAAREPGLRATLEATGLTVASGTGLRLRNADVRARVLEEMSAAERADLFTRAAELAHRAAVPDEDITRLLLSARPAGEPWAVHTLRRTCAAALRAGRSAEAIACLTRALEEPMEPGSRARLGLELAAIEVLTAPEAANRRLEEIIRTEGDHFARARTRAADLGLTRGGAEGLRRAVLSALPAARDAERDELTALFWLSEEVREDDTGLTLADVPPMPDRPPCPAQAGARAWQLGRRAENLPLTRELARHALTGQEGDGALILPRLAAARALFLTDDVEEAETRLDVLHTELRRRHARAASALALAIRGELHLRRGLLDMAERDVAAAERALPHARWHPDTVPYLSAVQIVVSLESGRSDRARALAATAPPTGERQGTAWAYLLFAQGMVDLSDGRVSDARERFLSAGRRLLRRGHLNPALMPWRSMAAQACHAAGDYEEAGRLTREELALARRWGAPSALGWAQLGAGRVAREQRADRLRDAVRTLRGTPALLAFAGALTELARAELDAGDRCAASALVTELATLTTIHRPSSRLAERVRTLTGKVGRPAASGAVPHPAWATLTEAERRTATLAGHGRGNREIAELLSVTIRTVELRLTGAYRKLRIRGRAELRTLIRATEGYGTDVA</sequence>
<dbReference type="PANTHER" id="PTHR16305">
    <property type="entry name" value="TESTICULAR SOLUBLE ADENYLYL CYCLASE"/>
    <property type="match status" value="1"/>
</dbReference>
<dbReference type="InterPro" id="IPR036388">
    <property type="entry name" value="WH-like_DNA-bd_sf"/>
</dbReference>
<dbReference type="InterPro" id="IPR016032">
    <property type="entry name" value="Sig_transdc_resp-reg_C-effctor"/>
</dbReference>
<name>A0ABS1N6P3_9ACTN</name>
<evidence type="ECO:0000313" key="4">
    <source>
        <dbReference type="EMBL" id="MBL1095609.1"/>
    </source>
</evidence>
<dbReference type="RefSeq" id="WP_201871092.1">
    <property type="nucleotide sequence ID" value="NZ_JAERRF010000002.1"/>
</dbReference>
<keyword evidence="2" id="KW-0067">ATP-binding</keyword>
<protein>
    <submittedName>
        <fullName evidence="4">Helix-turn-helix domain-containing protein</fullName>
    </submittedName>
</protein>
<organism evidence="4 5">
    <name type="scientific">Streptomyces coffeae</name>
    <dbReference type="NCBI Taxonomy" id="621382"/>
    <lineage>
        <taxon>Bacteria</taxon>
        <taxon>Bacillati</taxon>
        <taxon>Actinomycetota</taxon>
        <taxon>Actinomycetes</taxon>
        <taxon>Kitasatosporales</taxon>
        <taxon>Streptomycetaceae</taxon>
        <taxon>Streptomyces</taxon>
    </lineage>
</organism>
<feature type="domain" description="HTH luxR-type" evidence="3">
    <location>
        <begin position="850"/>
        <end position="907"/>
    </location>
</feature>
<comment type="caution">
    <text evidence="4">The sequence shown here is derived from an EMBL/GenBank/DDBJ whole genome shotgun (WGS) entry which is preliminary data.</text>
</comment>
<dbReference type="SMART" id="SM00421">
    <property type="entry name" value="HTH_LUXR"/>
    <property type="match status" value="1"/>
</dbReference>
<evidence type="ECO:0000313" key="5">
    <source>
        <dbReference type="Proteomes" id="UP000634229"/>
    </source>
</evidence>
<dbReference type="PANTHER" id="PTHR16305:SF35">
    <property type="entry name" value="TRANSCRIPTIONAL ACTIVATOR DOMAIN"/>
    <property type="match status" value="1"/>
</dbReference>
<reference evidence="4 5" key="1">
    <citation type="submission" date="2021-01" db="EMBL/GenBank/DDBJ databases">
        <title>WGS of actinomycetes isolated from Thailand.</title>
        <authorList>
            <person name="Thawai C."/>
        </authorList>
    </citation>
    <scope>NUCLEOTIDE SEQUENCE [LARGE SCALE GENOMIC DNA]</scope>
    <source>
        <strain evidence="4 5">CA1R205</strain>
    </source>
</reference>
<gene>
    <name evidence="4" type="ORF">JK363_02725</name>
</gene>
<evidence type="ECO:0000256" key="1">
    <source>
        <dbReference type="ARBA" id="ARBA00022741"/>
    </source>
</evidence>
<dbReference type="Proteomes" id="UP000634229">
    <property type="component" value="Unassembled WGS sequence"/>
</dbReference>
<dbReference type="Gene3D" id="1.10.10.10">
    <property type="entry name" value="Winged helix-like DNA-binding domain superfamily/Winged helix DNA-binding domain"/>
    <property type="match status" value="1"/>
</dbReference>
<evidence type="ECO:0000259" key="3">
    <source>
        <dbReference type="SMART" id="SM00421"/>
    </source>
</evidence>
<keyword evidence="5" id="KW-1185">Reference proteome</keyword>
<dbReference type="InterPro" id="IPR000792">
    <property type="entry name" value="Tscrpt_reg_LuxR_C"/>
</dbReference>
<evidence type="ECO:0000256" key="2">
    <source>
        <dbReference type="ARBA" id="ARBA00022840"/>
    </source>
</evidence>
<accession>A0ABS1N6P3</accession>
<dbReference type="EMBL" id="JAERRF010000002">
    <property type="protein sequence ID" value="MBL1095609.1"/>
    <property type="molecule type" value="Genomic_DNA"/>
</dbReference>